<evidence type="ECO:0000313" key="3">
    <source>
        <dbReference type="EMBL" id="TDB65897.1"/>
    </source>
</evidence>
<sequence>MKTYGFFLFILVAFSSCSEAQQIKNLPVAEFKQLLDKTPAKNLIDVRTDGEVAGGVIPGARQIDLYSSDFEQKIASLDKSKPVFLYCAVGARSSSVAQLLSKKGFKQIYNANGGISAWRAAGFKVVPKK</sequence>
<dbReference type="CDD" id="cd00158">
    <property type="entry name" value="RHOD"/>
    <property type="match status" value="1"/>
</dbReference>
<dbReference type="InterPro" id="IPR050229">
    <property type="entry name" value="GlpE_sulfurtransferase"/>
</dbReference>
<feature type="chain" id="PRO_5020972722" evidence="1">
    <location>
        <begin position="21"/>
        <end position="129"/>
    </location>
</feature>
<dbReference type="InterPro" id="IPR036873">
    <property type="entry name" value="Rhodanese-like_dom_sf"/>
</dbReference>
<dbReference type="PANTHER" id="PTHR43031">
    <property type="entry name" value="FAD-DEPENDENT OXIDOREDUCTASE"/>
    <property type="match status" value="1"/>
</dbReference>
<proteinExistence type="predicted"/>
<evidence type="ECO:0000259" key="2">
    <source>
        <dbReference type="PROSITE" id="PS50206"/>
    </source>
</evidence>
<dbReference type="SMART" id="SM00450">
    <property type="entry name" value="RHOD"/>
    <property type="match status" value="1"/>
</dbReference>
<dbReference type="PROSITE" id="PS51257">
    <property type="entry name" value="PROKAR_LIPOPROTEIN"/>
    <property type="match status" value="1"/>
</dbReference>
<evidence type="ECO:0000313" key="4">
    <source>
        <dbReference type="Proteomes" id="UP000295706"/>
    </source>
</evidence>
<keyword evidence="1" id="KW-0732">Signal</keyword>
<dbReference type="Pfam" id="PF00581">
    <property type="entry name" value="Rhodanese"/>
    <property type="match status" value="1"/>
</dbReference>
<feature type="domain" description="Rhodanese" evidence="2">
    <location>
        <begin position="37"/>
        <end position="127"/>
    </location>
</feature>
<dbReference type="SUPFAM" id="SSF52821">
    <property type="entry name" value="Rhodanese/Cell cycle control phosphatase"/>
    <property type="match status" value="1"/>
</dbReference>
<dbReference type="OrthoDB" id="9808735at2"/>
<dbReference type="Proteomes" id="UP000295706">
    <property type="component" value="Unassembled WGS sequence"/>
</dbReference>
<gene>
    <name evidence="3" type="ORF">EZE20_09015</name>
</gene>
<feature type="signal peptide" evidence="1">
    <location>
        <begin position="1"/>
        <end position="20"/>
    </location>
</feature>
<name>A0A4R4KDC1_9BACT</name>
<dbReference type="PANTHER" id="PTHR43031:SF1">
    <property type="entry name" value="PYRIDINE NUCLEOTIDE-DISULPHIDE OXIDOREDUCTASE"/>
    <property type="match status" value="1"/>
</dbReference>
<evidence type="ECO:0000256" key="1">
    <source>
        <dbReference type="SAM" id="SignalP"/>
    </source>
</evidence>
<keyword evidence="4" id="KW-1185">Reference proteome</keyword>
<protein>
    <submittedName>
        <fullName evidence="3">Rhodanese-like domain-containing protein</fullName>
    </submittedName>
</protein>
<comment type="caution">
    <text evidence="3">The sequence shown here is derived from an EMBL/GenBank/DDBJ whole genome shotgun (WGS) entry which is preliminary data.</text>
</comment>
<dbReference type="PROSITE" id="PS50206">
    <property type="entry name" value="RHODANESE_3"/>
    <property type="match status" value="1"/>
</dbReference>
<organism evidence="3 4">
    <name type="scientific">Arundinibacter roseus</name>
    <dbReference type="NCBI Taxonomy" id="2070510"/>
    <lineage>
        <taxon>Bacteria</taxon>
        <taxon>Pseudomonadati</taxon>
        <taxon>Bacteroidota</taxon>
        <taxon>Cytophagia</taxon>
        <taxon>Cytophagales</taxon>
        <taxon>Spirosomataceae</taxon>
        <taxon>Arundinibacter</taxon>
    </lineage>
</organism>
<dbReference type="InterPro" id="IPR001763">
    <property type="entry name" value="Rhodanese-like_dom"/>
</dbReference>
<dbReference type="Gene3D" id="3.40.250.10">
    <property type="entry name" value="Rhodanese-like domain"/>
    <property type="match status" value="1"/>
</dbReference>
<reference evidence="3 4" key="1">
    <citation type="submission" date="2019-02" db="EMBL/GenBank/DDBJ databases">
        <title>Arundinibacter roseus gen. nov., sp. nov., a new member of the family Cytophagaceae.</title>
        <authorList>
            <person name="Szuroczki S."/>
            <person name="Khayer B."/>
            <person name="Sproer C."/>
            <person name="Toumi M."/>
            <person name="Szabo A."/>
            <person name="Felfoldi T."/>
            <person name="Schumann P."/>
            <person name="Toth E."/>
        </authorList>
    </citation>
    <scope>NUCLEOTIDE SEQUENCE [LARGE SCALE GENOMIC DNA]</scope>
    <source>
        <strain evidence="3 4">DMA-k-7a</strain>
    </source>
</reference>
<dbReference type="EMBL" id="SMJU01000005">
    <property type="protein sequence ID" value="TDB65897.1"/>
    <property type="molecule type" value="Genomic_DNA"/>
</dbReference>
<accession>A0A4R4KDC1</accession>
<dbReference type="AlphaFoldDB" id="A0A4R4KDC1"/>
<dbReference type="RefSeq" id="WP_132116726.1">
    <property type="nucleotide sequence ID" value="NZ_SMJU01000005.1"/>
</dbReference>